<accession>A0A6A3ZBI4</accession>
<gene>
    <name evidence="2" type="ORF">PF005_g2577</name>
</gene>
<feature type="compositionally biased region" description="Basic and acidic residues" evidence="1">
    <location>
        <begin position="211"/>
        <end position="220"/>
    </location>
</feature>
<dbReference type="InterPro" id="IPR021109">
    <property type="entry name" value="Peptidase_aspartic_dom_sf"/>
</dbReference>
<keyword evidence="3" id="KW-1185">Reference proteome</keyword>
<comment type="caution">
    <text evidence="2">The sequence shown here is derived from an EMBL/GenBank/DDBJ whole genome shotgun (WGS) entry which is preliminary data.</text>
</comment>
<proteinExistence type="predicted"/>
<dbReference type="Gene3D" id="2.40.70.10">
    <property type="entry name" value="Acid Proteases"/>
    <property type="match status" value="1"/>
</dbReference>
<name>A0A6A3ZBI4_9STRA</name>
<evidence type="ECO:0000313" key="2">
    <source>
        <dbReference type="EMBL" id="KAE9232772.1"/>
    </source>
</evidence>
<evidence type="ECO:0000313" key="3">
    <source>
        <dbReference type="Proteomes" id="UP000433483"/>
    </source>
</evidence>
<feature type="region of interest" description="Disordered" evidence="1">
    <location>
        <begin position="123"/>
        <end position="304"/>
    </location>
</feature>
<dbReference type="OrthoDB" id="10390405at2759"/>
<feature type="compositionally biased region" description="Basic and acidic residues" evidence="1">
    <location>
        <begin position="269"/>
        <end position="287"/>
    </location>
</feature>
<feature type="region of interest" description="Disordered" evidence="1">
    <location>
        <begin position="1"/>
        <end position="34"/>
    </location>
</feature>
<organism evidence="2 3">
    <name type="scientific">Phytophthora fragariae</name>
    <dbReference type="NCBI Taxonomy" id="53985"/>
    <lineage>
        <taxon>Eukaryota</taxon>
        <taxon>Sar</taxon>
        <taxon>Stramenopiles</taxon>
        <taxon>Oomycota</taxon>
        <taxon>Peronosporomycetes</taxon>
        <taxon>Peronosporales</taxon>
        <taxon>Peronosporaceae</taxon>
        <taxon>Phytophthora</taxon>
    </lineage>
</organism>
<feature type="compositionally biased region" description="Basic and acidic residues" evidence="1">
    <location>
        <begin position="133"/>
        <end position="145"/>
    </location>
</feature>
<dbReference type="EMBL" id="QXGB01000071">
    <property type="protein sequence ID" value="KAE9232772.1"/>
    <property type="molecule type" value="Genomic_DNA"/>
</dbReference>
<protein>
    <recommendedName>
        <fullName evidence="4">Peptidase A2 domain-containing protein</fullName>
    </recommendedName>
</protein>
<dbReference type="Proteomes" id="UP000433483">
    <property type="component" value="Unassembled WGS sequence"/>
</dbReference>
<evidence type="ECO:0000256" key="1">
    <source>
        <dbReference type="SAM" id="MobiDB-lite"/>
    </source>
</evidence>
<reference evidence="2 3" key="1">
    <citation type="submission" date="2018-08" db="EMBL/GenBank/DDBJ databases">
        <title>Genomic investigation of the strawberry pathogen Phytophthora fragariae indicates pathogenicity is determined by transcriptional variation in three key races.</title>
        <authorList>
            <person name="Adams T.M."/>
            <person name="Armitage A.D."/>
            <person name="Sobczyk M.K."/>
            <person name="Bates H.J."/>
            <person name="Dunwell J.M."/>
            <person name="Nellist C.F."/>
            <person name="Harrison R.J."/>
        </authorList>
    </citation>
    <scope>NUCLEOTIDE SEQUENCE [LARGE SCALE GENOMIC DNA]</scope>
    <source>
        <strain evidence="2 3">NOV-27</strain>
    </source>
</reference>
<dbReference type="SUPFAM" id="SSF50630">
    <property type="entry name" value="Acid proteases"/>
    <property type="match status" value="1"/>
</dbReference>
<feature type="compositionally biased region" description="Basic and acidic residues" evidence="1">
    <location>
        <begin position="244"/>
        <end position="254"/>
    </location>
</feature>
<evidence type="ECO:0008006" key="4">
    <source>
        <dbReference type="Google" id="ProtNLM"/>
    </source>
</evidence>
<dbReference type="AlphaFoldDB" id="A0A6A3ZBI4"/>
<feature type="compositionally biased region" description="Acidic residues" evidence="1">
    <location>
        <begin position="15"/>
        <end position="26"/>
    </location>
</feature>
<sequence>MHSPAGGAKRHEDGGGELEPGEDEQDEWRVEDPTFSQYPELARELRIADAVCERYFGEAAEREVEGGDEQVVQSGGSAVVRDGDVATVEAAASVYLDDELAGRDEERAQRYMATVRPAMAALRYVRPSSADNEQPRQDGEQRQETEEGGSLPASSDGLRTEEGGDPGAVGGKPGVADVDDLETRSAVPESEEGVTPAVDGDVSVASGAELSGKDDGKAVDTHGIANVRRVAKQRKRAAKRRRAANAEHRKHEAVTDPQDVEAAVAALDSEQRARREQQRSDAREGLTRRRQQQGSVRRPEDGQVAKVRLVQQRATTDGAAVDDDDACVLAEDGLPTATMDVEGERLPVKLDSGARYSVAGTDWMLRGERARRPPPVEVVEGIGGFMLDVIGVWTFHMRNAYGQAVTVEACIIDGCTDEFLIGVDFLQHHKAVMDFEKNEVRYDEKQQQVVISFRTDTGGNGAKVAVVRLVSRAKLTRSAVTPVEVAVAAPDGEEGVFVPTMTCGSVVLAAAVTTSRNGKAVVPMINVQGGKAKLPSKKELGVWIPLEKDMQVLALSGELDRENLDTWLNALGDTETPLDNEDEVRMGEEDPNARAMVVRLLRAYRDVSKDKGDCPPVTALDVEHHIDTGDAAPIMQKKRRHAQMEDAVIENNVDKMLTAEKGW</sequence>
<feature type="compositionally biased region" description="Basic residues" evidence="1">
    <location>
        <begin position="229"/>
        <end position="243"/>
    </location>
</feature>